<organism evidence="1 2">
    <name type="scientific">Thomasclavelia ramosa</name>
    <dbReference type="NCBI Taxonomy" id="1547"/>
    <lineage>
        <taxon>Bacteria</taxon>
        <taxon>Bacillati</taxon>
        <taxon>Bacillota</taxon>
        <taxon>Erysipelotrichia</taxon>
        <taxon>Erysipelotrichales</taxon>
        <taxon>Coprobacillaceae</taxon>
        <taxon>Thomasclavelia</taxon>
    </lineage>
</organism>
<evidence type="ECO:0000313" key="1">
    <source>
        <dbReference type="EMBL" id="RGD82220.1"/>
    </source>
</evidence>
<name>A0A3E3EB36_9FIRM</name>
<gene>
    <name evidence="1" type="ORF">DXB93_13890</name>
</gene>
<accession>A0A3E3EB36</accession>
<comment type="caution">
    <text evidence="1">The sequence shown here is derived from an EMBL/GenBank/DDBJ whole genome shotgun (WGS) entry which is preliminary data.</text>
</comment>
<evidence type="ECO:0000313" key="2">
    <source>
        <dbReference type="Proteomes" id="UP000261032"/>
    </source>
</evidence>
<proteinExistence type="predicted"/>
<protein>
    <submittedName>
        <fullName evidence="1">Uncharacterized protein</fullName>
    </submittedName>
</protein>
<sequence>MTLMLMINEYYVLLNIKSTIKYSTNGCTGQAVNPQYIAKNLLNREFTTDALNEKRLTDVTEFHYYIRIEKHKIYLQIA</sequence>
<dbReference type="Proteomes" id="UP000261032">
    <property type="component" value="Unassembled WGS sequence"/>
</dbReference>
<dbReference type="AlphaFoldDB" id="A0A3E3EB36"/>
<reference evidence="1 2" key="1">
    <citation type="submission" date="2018-08" db="EMBL/GenBank/DDBJ databases">
        <title>A genome reference for cultivated species of the human gut microbiota.</title>
        <authorList>
            <person name="Zou Y."/>
            <person name="Xue W."/>
            <person name="Luo G."/>
        </authorList>
    </citation>
    <scope>NUCLEOTIDE SEQUENCE [LARGE SCALE GENOMIC DNA]</scope>
    <source>
        <strain evidence="1 2">OM06-4</strain>
    </source>
</reference>
<dbReference type="EMBL" id="QUSL01000025">
    <property type="protein sequence ID" value="RGD82220.1"/>
    <property type="molecule type" value="Genomic_DNA"/>
</dbReference>